<proteinExistence type="inferred from homology"/>
<dbReference type="GO" id="GO:0005886">
    <property type="term" value="C:plasma membrane"/>
    <property type="evidence" value="ECO:0007669"/>
    <property type="project" value="UniProtKB-SubCell"/>
</dbReference>
<evidence type="ECO:0000256" key="9">
    <source>
        <dbReference type="ARBA" id="ARBA00023316"/>
    </source>
</evidence>
<dbReference type="GO" id="GO:0050511">
    <property type="term" value="F:undecaprenyldiphospho-muramoylpentapeptide beta-N-acetylglucosaminyltransferase activity"/>
    <property type="evidence" value="ECO:0007669"/>
    <property type="project" value="UniProtKB-UniRule"/>
</dbReference>
<comment type="caution">
    <text evidence="10">Lacks conserved residue(s) required for the propagation of feature annotation.</text>
</comment>
<dbReference type="GO" id="GO:0009252">
    <property type="term" value="P:peptidoglycan biosynthetic process"/>
    <property type="evidence" value="ECO:0007669"/>
    <property type="project" value="UniProtKB-UniRule"/>
</dbReference>
<evidence type="ECO:0000313" key="14">
    <source>
        <dbReference type="Proteomes" id="UP000029525"/>
    </source>
</evidence>
<feature type="binding site" evidence="10">
    <location>
        <begin position="14"/>
        <end position="16"/>
    </location>
    <ligand>
        <name>UDP-N-acetyl-alpha-D-glucosamine</name>
        <dbReference type="ChEBI" id="CHEBI:57705"/>
    </ligand>
</feature>
<feature type="binding site" evidence="10">
    <location>
        <position position="128"/>
    </location>
    <ligand>
        <name>UDP-N-acetyl-alpha-D-glucosamine</name>
        <dbReference type="ChEBI" id="CHEBI:57705"/>
    </ligand>
</feature>
<keyword evidence="9 10" id="KW-0961">Cell wall biogenesis/degradation</keyword>
<dbReference type="AlphaFoldDB" id="A0A096AFK2"/>
<dbReference type="GO" id="GO:0008360">
    <property type="term" value="P:regulation of cell shape"/>
    <property type="evidence" value="ECO:0007669"/>
    <property type="project" value="UniProtKB-KW"/>
</dbReference>
<comment type="similarity">
    <text evidence="10">Belongs to the glycosyltransferase 28 family. MurG subfamily.</text>
</comment>
<dbReference type="Pfam" id="PF04101">
    <property type="entry name" value="Glyco_tran_28_C"/>
    <property type="match status" value="1"/>
</dbReference>
<dbReference type="InterPro" id="IPR004276">
    <property type="entry name" value="GlycoTrans_28_N"/>
</dbReference>
<keyword evidence="8 10" id="KW-0131">Cell cycle</keyword>
<evidence type="ECO:0000313" key="13">
    <source>
        <dbReference type="EMBL" id="KGF45695.1"/>
    </source>
</evidence>
<dbReference type="EC" id="2.4.1.227" evidence="10"/>
<protein>
    <recommendedName>
        <fullName evidence="10">UDP-N-acetylglucosamine--N-acetylmuramyl-(pentapeptide) pyrophosphoryl-undecaprenol N-acetylglucosamine transferase</fullName>
        <ecNumber evidence="10">2.4.1.227</ecNumber>
    </recommendedName>
    <alternativeName>
        <fullName evidence="10">Undecaprenyl-PP-MurNAc-pentapeptide-UDPGlcNAc GlcNAc transferase</fullName>
    </alternativeName>
</protein>
<evidence type="ECO:0000256" key="8">
    <source>
        <dbReference type="ARBA" id="ARBA00023306"/>
    </source>
</evidence>
<dbReference type="RefSeq" id="WP_004336842.1">
    <property type="nucleotide sequence ID" value="NZ_JRNQ01000004.1"/>
</dbReference>
<evidence type="ECO:0000256" key="5">
    <source>
        <dbReference type="ARBA" id="ARBA00022960"/>
    </source>
</evidence>
<evidence type="ECO:0000256" key="10">
    <source>
        <dbReference type="HAMAP-Rule" id="MF_00033"/>
    </source>
</evidence>
<evidence type="ECO:0000259" key="11">
    <source>
        <dbReference type="Pfam" id="PF03033"/>
    </source>
</evidence>
<feature type="domain" description="Glycosyltransferase family 28 N-terminal" evidence="11">
    <location>
        <begin position="7"/>
        <end position="145"/>
    </location>
</feature>
<dbReference type="GO" id="GO:0051301">
    <property type="term" value="P:cell division"/>
    <property type="evidence" value="ECO:0007669"/>
    <property type="project" value="UniProtKB-KW"/>
</dbReference>
<dbReference type="CDD" id="cd03785">
    <property type="entry name" value="GT28_MurG"/>
    <property type="match status" value="1"/>
</dbReference>
<dbReference type="HAMAP" id="MF_00033">
    <property type="entry name" value="MurG"/>
    <property type="match status" value="1"/>
</dbReference>
<dbReference type="GO" id="GO:0071555">
    <property type="term" value="P:cell wall organization"/>
    <property type="evidence" value="ECO:0007669"/>
    <property type="project" value="UniProtKB-KW"/>
</dbReference>
<evidence type="ECO:0000256" key="2">
    <source>
        <dbReference type="ARBA" id="ARBA00022618"/>
    </source>
</evidence>
<dbReference type="GO" id="GO:0051991">
    <property type="term" value="F:UDP-N-acetyl-D-glucosamine:N-acetylmuramoyl-L-alanyl-D-glutamyl-meso-2,6-diaminopimelyl-D-alanyl-D-alanine-diphosphoundecaprenol 4-beta-N-acetylglucosaminlytransferase activity"/>
    <property type="evidence" value="ECO:0007669"/>
    <property type="project" value="RHEA"/>
</dbReference>
<evidence type="ECO:0000256" key="7">
    <source>
        <dbReference type="ARBA" id="ARBA00023136"/>
    </source>
</evidence>
<dbReference type="SUPFAM" id="SSF53756">
    <property type="entry name" value="UDP-Glycosyltransferase/glycogen phosphorylase"/>
    <property type="match status" value="1"/>
</dbReference>
<evidence type="ECO:0000256" key="3">
    <source>
        <dbReference type="ARBA" id="ARBA00022676"/>
    </source>
</evidence>
<dbReference type="InterPro" id="IPR007235">
    <property type="entry name" value="Glyco_trans_28_C"/>
</dbReference>
<name>A0A096AFK2_9BACT</name>
<sequence>MKDDLRFIISGGGTGGHIFPAVSIANALKAKCPNAKILFVGAEGRMEMQRVPAAGYEIKGLPIQGFDRAHKLNNIKVIFKLLKSLSMAKKIIKNFRPDVAIGVGGYASGATLYKAAGMGIPCLIQEQNSYAGVTNKLLAKKVRKICVAYEGMERFFPADKIIMTGNPVRQNVLETPMTQEEARKSFKLNPSKKTILIVGGSLGAQTVNSSIIEHLDLVQNTEVQIIWQTGKRYFDKINEALKGKELANLKVMDFISDMGAAYKAADLVISRAGASSISEFQLIGKPVILVPSPNVAEDHQTKNAMALVNKDAAIFVSDADAPAMLLQLALDTIANDEKLATLSKNVKEMGLQHSADIIADEVLKLCK</sequence>
<dbReference type="EMBL" id="JRNQ01000004">
    <property type="protein sequence ID" value="KGF45695.1"/>
    <property type="molecule type" value="Genomic_DNA"/>
</dbReference>
<gene>
    <name evidence="10" type="primary">murG</name>
    <name evidence="13" type="ORF">HMPREF0647_00875</name>
</gene>
<comment type="catalytic activity">
    <reaction evidence="10">
        <text>di-trans,octa-cis-undecaprenyl diphospho-N-acetyl-alpha-D-muramoyl-L-alanyl-D-glutamyl-meso-2,6-diaminopimeloyl-D-alanyl-D-alanine + UDP-N-acetyl-alpha-D-glucosamine = di-trans,octa-cis-undecaprenyl diphospho-[N-acetyl-alpha-D-glucosaminyl-(1-&gt;4)]-N-acetyl-alpha-D-muramoyl-L-alanyl-D-glutamyl-meso-2,6-diaminopimeloyl-D-alanyl-D-alanine + UDP + H(+)</text>
        <dbReference type="Rhea" id="RHEA:31227"/>
        <dbReference type="ChEBI" id="CHEBI:15378"/>
        <dbReference type="ChEBI" id="CHEBI:57705"/>
        <dbReference type="ChEBI" id="CHEBI:58223"/>
        <dbReference type="ChEBI" id="CHEBI:61387"/>
        <dbReference type="ChEBI" id="CHEBI:61388"/>
        <dbReference type="EC" id="2.4.1.227"/>
    </reaction>
</comment>
<dbReference type="PANTHER" id="PTHR21015">
    <property type="entry name" value="UDP-N-ACETYLGLUCOSAMINE--N-ACETYLMURAMYL-(PENTAPEPTIDE) PYROPHOSPHORYL-UNDECAPRENOL N-ACETYLGLUCOSAMINE TRANSFERASE 1"/>
    <property type="match status" value="1"/>
</dbReference>
<dbReference type="UniPathway" id="UPA00219"/>
<keyword evidence="1 10" id="KW-1003">Cell membrane</keyword>
<keyword evidence="5 10" id="KW-0133">Cell shape</keyword>
<accession>A0A096AFK2</accession>
<evidence type="ECO:0000256" key="4">
    <source>
        <dbReference type="ARBA" id="ARBA00022679"/>
    </source>
</evidence>
<comment type="function">
    <text evidence="10">Cell wall formation. Catalyzes the transfer of a GlcNAc subunit on undecaprenyl-pyrophosphoryl-MurNAc-pentapeptide (lipid intermediate I) to form undecaprenyl-pyrophosphoryl-MurNAc-(pentapeptide)GlcNAc (lipid intermediate II).</text>
</comment>
<dbReference type="Pfam" id="PF03033">
    <property type="entry name" value="Glyco_transf_28"/>
    <property type="match status" value="1"/>
</dbReference>
<keyword evidence="4 10" id="KW-0808">Transferase</keyword>
<dbReference type="InterPro" id="IPR006009">
    <property type="entry name" value="GlcNAc_MurG"/>
</dbReference>
<dbReference type="GO" id="GO:0005975">
    <property type="term" value="P:carbohydrate metabolic process"/>
    <property type="evidence" value="ECO:0007669"/>
    <property type="project" value="InterPro"/>
</dbReference>
<keyword evidence="2 10" id="KW-0132">Cell division</keyword>
<evidence type="ECO:0000259" key="12">
    <source>
        <dbReference type="Pfam" id="PF04101"/>
    </source>
</evidence>
<keyword evidence="3 10" id="KW-0328">Glycosyltransferase</keyword>
<keyword evidence="7 10" id="KW-0472">Membrane</keyword>
<feature type="binding site" evidence="10">
    <location>
        <position position="300"/>
    </location>
    <ligand>
        <name>UDP-N-acetyl-alpha-D-glucosamine</name>
        <dbReference type="ChEBI" id="CHEBI:57705"/>
    </ligand>
</feature>
<dbReference type="PANTHER" id="PTHR21015:SF22">
    <property type="entry name" value="GLYCOSYLTRANSFERASE"/>
    <property type="match status" value="1"/>
</dbReference>
<evidence type="ECO:0000256" key="1">
    <source>
        <dbReference type="ARBA" id="ARBA00022475"/>
    </source>
</evidence>
<comment type="caution">
    <text evidence="13">The sequence shown here is derived from an EMBL/GenBank/DDBJ whole genome shotgun (WGS) entry which is preliminary data.</text>
</comment>
<dbReference type="NCBIfam" id="TIGR01133">
    <property type="entry name" value="murG"/>
    <property type="match status" value="1"/>
</dbReference>
<reference evidence="13 14" key="1">
    <citation type="submission" date="2014-07" db="EMBL/GenBank/DDBJ databases">
        <authorList>
            <person name="McCorrison J."/>
            <person name="Sanka R."/>
            <person name="Torralba M."/>
            <person name="Gillis M."/>
            <person name="Haft D.H."/>
            <person name="Methe B."/>
            <person name="Sutton G."/>
            <person name="Nelson K.E."/>
        </authorList>
    </citation>
    <scope>NUCLEOTIDE SEQUENCE [LARGE SCALE GENOMIC DNA]</scope>
    <source>
        <strain evidence="13 14">DNF00320</strain>
    </source>
</reference>
<dbReference type="OrthoDB" id="9808936at2"/>
<feature type="binding site" evidence="10">
    <location>
        <position position="255"/>
    </location>
    <ligand>
        <name>UDP-N-acetyl-alpha-D-glucosamine</name>
        <dbReference type="ChEBI" id="CHEBI:57705"/>
    </ligand>
</feature>
<feature type="binding site" evidence="10">
    <location>
        <position position="201"/>
    </location>
    <ligand>
        <name>UDP-N-acetyl-alpha-D-glucosamine</name>
        <dbReference type="ChEBI" id="CHEBI:57705"/>
    </ligand>
</feature>
<organism evidence="13 14">
    <name type="scientific">Prevotella bivia DNF00320</name>
    <dbReference type="NCBI Taxonomy" id="1401068"/>
    <lineage>
        <taxon>Bacteria</taxon>
        <taxon>Pseudomonadati</taxon>
        <taxon>Bacteroidota</taxon>
        <taxon>Bacteroidia</taxon>
        <taxon>Bacteroidales</taxon>
        <taxon>Prevotellaceae</taxon>
        <taxon>Prevotella</taxon>
    </lineage>
</organism>
<dbReference type="Gene3D" id="3.40.50.2000">
    <property type="entry name" value="Glycogen Phosphorylase B"/>
    <property type="match status" value="2"/>
</dbReference>
<dbReference type="GeneID" id="78530834"/>
<comment type="subcellular location">
    <subcellularLocation>
        <location evidence="10">Cell membrane</location>
        <topology evidence="10">Peripheral membrane protein</topology>
        <orientation evidence="10">Cytoplasmic side</orientation>
    </subcellularLocation>
</comment>
<evidence type="ECO:0000256" key="6">
    <source>
        <dbReference type="ARBA" id="ARBA00022984"/>
    </source>
</evidence>
<feature type="binding site" evidence="10">
    <location>
        <position position="169"/>
    </location>
    <ligand>
        <name>UDP-N-acetyl-alpha-D-glucosamine</name>
        <dbReference type="ChEBI" id="CHEBI:57705"/>
    </ligand>
</feature>
<dbReference type="Proteomes" id="UP000029525">
    <property type="component" value="Unassembled WGS sequence"/>
</dbReference>
<keyword evidence="6 10" id="KW-0573">Peptidoglycan synthesis</keyword>
<comment type="pathway">
    <text evidence="10">Cell wall biogenesis; peptidoglycan biosynthesis.</text>
</comment>
<feature type="domain" description="Glycosyl transferase family 28 C-terminal" evidence="12">
    <location>
        <begin position="194"/>
        <end position="353"/>
    </location>
</feature>